<accession>A0A8J5RKC1</accession>
<sequence>MSGQQEGDRRWATSDRTLEIGPATTTRVEEAVVAIAMMRHRLDLGRRWFEYESKVVTSMRTKEVVTVARFDVVADTIESGDDPC</sequence>
<protein>
    <submittedName>
        <fullName evidence="1">Uncharacterized protein</fullName>
    </submittedName>
</protein>
<dbReference type="Proteomes" id="UP000729402">
    <property type="component" value="Unassembled WGS sequence"/>
</dbReference>
<evidence type="ECO:0000313" key="2">
    <source>
        <dbReference type="Proteomes" id="UP000729402"/>
    </source>
</evidence>
<dbReference type="AlphaFoldDB" id="A0A8J5RKC1"/>
<organism evidence="1 2">
    <name type="scientific">Zizania palustris</name>
    <name type="common">Northern wild rice</name>
    <dbReference type="NCBI Taxonomy" id="103762"/>
    <lineage>
        <taxon>Eukaryota</taxon>
        <taxon>Viridiplantae</taxon>
        <taxon>Streptophyta</taxon>
        <taxon>Embryophyta</taxon>
        <taxon>Tracheophyta</taxon>
        <taxon>Spermatophyta</taxon>
        <taxon>Magnoliopsida</taxon>
        <taxon>Liliopsida</taxon>
        <taxon>Poales</taxon>
        <taxon>Poaceae</taxon>
        <taxon>BOP clade</taxon>
        <taxon>Oryzoideae</taxon>
        <taxon>Oryzeae</taxon>
        <taxon>Zizaniinae</taxon>
        <taxon>Zizania</taxon>
    </lineage>
</organism>
<keyword evidence="2" id="KW-1185">Reference proteome</keyword>
<comment type="caution">
    <text evidence="1">The sequence shown here is derived from an EMBL/GenBank/DDBJ whole genome shotgun (WGS) entry which is preliminary data.</text>
</comment>
<proteinExistence type="predicted"/>
<evidence type="ECO:0000313" key="1">
    <source>
        <dbReference type="EMBL" id="KAG8047384.1"/>
    </source>
</evidence>
<gene>
    <name evidence="1" type="ORF">GUJ93_ZPchr0008g11626</name>
</gene>
<dbReference type="EMBL" id="JAAALK010000290">
    <property type="protein sequence ID" value="KAG8047384.1"/>
    <property type="molecule type" value="Genomic_DNA"/>
</dbReference>
<reference evidence="1" key="2">
    <citation type="submission" date="2021-02" db="EMBL/GenBank/DDBJ databases">
        <authorList>
            <person name="Kimball J.A."/>
            <person name="Haas M.W."/>
            <person name="Macchietto M."/>
            <person name="Kono T."/>
            <person name="Duquette J."/>
            <person name="Shao M."/>
        </authorList>
    </citation>
    <scope>NUCLEOTIDE SEQUENCE</scope>
    <source>
        <tissue evidence="1">Fresh leaf tissue</tissue>
    </source>
</reference>
<name>A0A8J5RKC1_ZIZPA</name>
<reference evidence="1" key="1">
    <citation type="journal article" date="2021" name="bioRxiv">
        <title>Whole Genome Assembly and Annotation of Northern Wild Rice, Zizania palustris L., Supports a Whole Genome Duplication in the Zizania Genus.</title>
        <authorList>
            <person name="Haas M."/>
            <person name="Kono T."/>
            <person name="Macchietto M."/>
            <person name="Millas R."/>
            <person name="McGilp L."/>
            <person name="Shao M."/>
            <person name="Duquette J."/>
            <person name="Hirsch C.N."/>
            <person name="Kimball J."/>
        </authorList>
    </citation>
    <scope>NUCLEOTIDE SEQUENCE</scope>
    <source>
        <tissue evidence="1">Fresh leaf tissue</tissue>
    </source>
</reference>